<gene>
    <name evidence="2" type="ORF">PXEA_LOCUS1068</name>
</gene>
<proteinExistence type="predicted"/>
<reference evidence="2" key="1">
    <citation type="submission" date="2018-11" db="EMBL/GenBank/DDBJ databases">
        <authorList>
            <consortium name="Pathogen Informatics"/>
        </authorList>
    </citation>
    <scope>NUCLEOTIDE SEQUENCE</scope>
</reference>
<keyword evidence="3" id="KW-1185">Reference proteome</keyword>
<dbReference type="AlphaFoldDB" id="A0A3S4ZBX8"/>
<evidence type="ECO:0000313" key="2">
    <source>
        <dbReference type="EMBL" id="VEL07628.1"/>
    </source>
</evidence>
<dbReference type="GO" id="GO:0005085">
    <property type="term" value="F:guanyl-nucleotide exchange factor activity"/>
    <property type="evidence" value="ECO:0007669"/>
    <property type="project" value="TreeGrafter"/>
</dbReference>
<dbReference type="PANTHER" id="PTHR13008:SF7">
    <property type="entry name" value="MAP KINASE-ACTIVATING DEATH DOMAIN PROTEIN"/>
    <property type="match status" value="1"/>
</dbReference>
<dbReference type="Proteomes" id="UP000784294">
    <property type="component" value="Unassembled WGS sequence"/>
</dbReference>
<dbReference type="InterPro" id="IPR039980">
    <property type="entry name" value="MADD"/>
</dbReference>
<dbReference type="GO" id="GO:0032483">
    <property type="term" value="P:regulation of Rab protein signal transduction"/>
    <property type="evidence" value="ECO:0007669"/>
    <property type="project" value="TreeGrafter"/>
</dbReference>
<comment type="caution">
    <text evidence="2">The sequence shown here is derived from an EMBL/GenBank/DDBJ whole genome shotgun (WGS) entry which is preliminary data.</text>
</comment>
<evidence type="ECO:0000313" key="3">
    <source>
        <dbReference type="Proteomes" id="UP000784294"/>
    </source>
</evidence>
<protein>
    <recommendedName>
        <fullName evidence="1">MAP kinase-activating death domain-containing protein</fullName>
    </recommendedName>
</protein>
<dbReference type="GO" id="GO:0042981">
    <property type="term" value="P:regulation of apoptotic process"/>
    <property type="evidence" value="ECO:0007669"/>
    <property type="project" value="TreeGrafter"/>
</dbReference>
<dbReference type="OrthoDB" id="6282239at2759"/>
<sequence>MYRFHKDRLVKCTEVSYSLGVNSRIYLFEPLLSVKSRSRIWDNLQMWEDAFFDSIAQERDIIGLDQAPLESMAHYQSLGPNERRQLELDEDRLLAVLLHNLFASMIMMRVDRAQLRAHIRRWQARCRLSLHYAQTVSRLLEAMPYLVVG</sequence>
<dbReference type="PANTHER" id="PTHR13008">
    <property type="entry name" value="MAP-KINASE ACTIVATING DEATH DOMAIN PROTEIN MADD /DENN/AEX-3 C.ELEGANS"/>
    <property type="match status" value="1"/>
</dbReference>
<organism evidence="2 3">
    <name type="scientific">Protopolystoma xenopodis</name>
    <dbReference type="NCBI Taxonomy" id="117903"/>
    <lineage>
        <taxon>Eukaryota</taxon>
        <taxon>Metazoa</taxon>
        <taxon>Spiralia</taxon>
        <taxon>Lophotrochozoa</taxon>
        <taxon>Platyhelminthes</taxon>
        <taxon>Monogenea</taxon>
        <taxon>Polyopisthocotylea</taxon>
        <taxon>Polystomatidea</taxon>
        <taxon>Polystomatidae</taxon>
        <taxon>Protopolystoma</taxon>
    </lineage>
</organism>
<dbReference type="InterPro" id="IPR056574">
    <property type="entry name" value="Death_MADD"/>
</dbReference>
<name>A0A3S4ZBX8_9PLAT</name>
<feature type="domain" description="MAP kinase-activating death" evidence="1">
    <location>
        <begin position="63"/>
        <end position="137"/>
    </location>
</feature>
<dbReference type="Pfam" id="PF23629">
    <property type="entry name" value="Death_MADD"/>
    <property type="match status" value="1"/>
</dbReference>
<dbReference type="EMBL" id="CAAALY010002155">
    <property type="protein sequence ID" value="VEL07628.1"/>
    <property type="molecule type" value="Genomic_DNA"/>
</dbReference>
<evidence type="ECO:0000259" key="1">
    <source>
        <dbReference type="Pfam" id="PF23629"/>
    </source>
</evidence>
<accession>A0A3S4ZBX8</accession>
<dbReference type="GO" id="GO:0005829">
    <property type="term" value="C:cytosol"/>
    <property type="evidence" value="ECO:0007669"/>
    <property type="project" value="TreeGrafter"/>
</dbReference>